<dbReference type="SUPFAM" id="SSF54862">
    <property type="entry name" value="4Fe-4S ferredoxins"/>
    <property type="match status" value="1"/>
</dbReference>
<keyword evidence="7" id="KW-0472">Membrane</keyword>
<evidence type="ECO:0000256" key="7">
    <source>
        <dbReference type="SAM" id="Phobius"/>
    </source>
</evidence>
<dbReference type="GO" id="GO:0005886">
    <property type="term" value="C:plasma membrane"/>
    <property type="evidence" value="ECO:0007669"/>
    <property type="project" value="TreeGrafter"/>
</dbReference>
<evidence type="ECO:0000256" key="1">
    <source>
        <dbReference type="ARBA" id="ARBA00022448"/>
    </source>
</evidence>
<evidence type="ECO:0000256" key="3">
    <source>
        <dbReference type="ARBA" id="ARBA00022723"/>
    </source>
</evidence>
<dbReference type="Pfam" id="PF13187">
    <property type="entry name" value="Fer4_9"/>
    <property type="match status" value="1"/>
</dbReference>
<keyword evidence="3" id="KW-0479">Metal-binding</keyword>
<feature type="transmembrane region" description="Helical" evidence="7">
    <location>
        <begin position="71"/>
        <end position="93"/>
    </location>
</feature>
<sequence>MYWLFFAYLAIGYFYPAAGIVALICMLAPVLIAPFKGRYWCGNYCPRGSLYDNLLSRFSPRKPIPAFFRTLGFRTFMVAFIMTVFSVQMYYAWGNWDEMGLVFLRIIFITTVVGIVLGLIYNHRTWCSFCPMGTMASWLTRKTAKPLNVEPTCVSCKLCTKACPFDLTPYDAKGTSTGYTHNDCLKCEKCVAACPKQSLTFKS</sequence>
<reference evidence="9 10" key="1">
    <citation type="submission" date="2017-04" db="EMBL/GenBank/DDBJ databases">
        <authorList>
            <person name="Afonso C.L."/>
            <person name="Miller P.J."/>
            <person name="Scott M.A."/>
            <person name="Spackman E."/>
            <person name="Goraichik I."/>
            <person name="Dimitrov K.M."/>
            <person name="Suarez D.L."/>
            <person name="Swayne D.E."/>
        </authorList>
    </citation>
    <scope>NUCLEOTIDE SEQUENCE [LARGE SCALE GENOMIC DNA]</scope>
    <source>
        <strain evidence="9 10">DSM 5090</strain>
    </source>
</reference>
<dbReference type="GO" id="GO:0051539">
    <property type="term" value="F:4 iron, 4 sulfur cluster binding"/>
    <property type="evidence" value="ECO:0007669"/>
    <property type="project" value="UniProtKB-KW"/>
</dbReference>
<keyword evidence="7" id="KW-1133">Transmembrane helix</keyword>
<keyword evidence="6" id="KW-0411">Iron-sulfur</keyword>
<dbReference type="InterPro" id="IPR017900">
    <property type="entry name" value="4Fe4S_Fe_S_CS"/>
</dbReference>
<dbReference type="InterPro" id="IPR051684">
    <property type="entry name" value="Electron_Trans/Redox"/>
</dbReference>
<accession>A0A1W2CBM5</accession>
<dbReference type="OrthoDB" id="9786132at2"/>
<dbReference type="PROSITE" id="PS00198">
    <property type="entry name" value="4FE4S_FER_1"/>
    <property type="match status" value="1"/>
</dbReference>
<dbReference type="STRING" id="112901.SAMN04488500_11066"/>
<evidence type="ECO:0000256" key="5">
    <source>
        <dbReference type="ARBA" id="ARBA00023004"/>
    </source>
</evidence>
<feature type="transmembrane region" description="Helical" evidence="7">
    <location>
        <begin position="99"/>
        <end position="121"/>
    </location>
</feature>
<dbReference type="PANTHER" id="PTHR30176">
    <property type="entry name" value="FERREDOXIN-TYPE PROTEIN NAPH"/>
    <property type="match status" value="1"/>
</dbReference>
<keyword evidence="2" id="KW-0004">4Fe-4S</keyword>
<evidence type="ECO:0000256" key="2">
    <source>
        <dbReference type="ARBA" id="ARBA00022485"/>
    </source>
</evidence>
<organism evidence="9 10">
    <name type="scientific">Sporomusa malonica</name>
    <dbReference type="NCBI Taxonomy" id="112901"/>
    <lineage>
        <taxon>Bacteria</taxon>
        <taxon>Bacillati</taxon>
        <taxon>Bacillota</taxon>
        <taxon>Negativicutes</taxon>
        <taxon>Selenomonadales</taxon>
        <taxon>Sporomusaceae</taxon>
        <taxon>Sporomusa</taxon>
    </lineage>
</organism>
<dbReference type="PANTHER" id="PTHR30176:SF3">
    <property type="entry name" value="FERREDOXIN-TYPE PROTEIN NAPH"/>
    <property type="match status" value="1"/>
</dbReference>
<dbReference type="Proteomes" id="UP000192738">
    <property type="component" value="Unassembled WGS sequence"/>
</dbReference>
<dbReference type="GO" id="GO:0046872">
    <property type="term" value="F:metal ion binding"/>
    <property type="evidence" value="ECO:0007669"/>
    <property type="project" value="UniProtKB-KW"/>
</dbReference>
<gene>
    <name evidence="9" type="ORF">SAMN04488500_11066</name>
</gene>
<keyword evidence="7" id="KW-0812">Transmembrane</keyword>
<proteinExistence type="predicted"/>
<feature type="domain" description="4Fe-4S ferredoxin-type" evidence="8">
    <location>
        <begin position="175"/>
        <end position="203"/>
    </location>
</feature>
<evidence type="ECO:0000256" key="6">
    <source>
        <dbReference type="ARBA" id="ARBA00023014"/>
    </source>
</evidence>
<dbReference type="Gene3D" id="3.30.70.20">
    <property type="match status" value="1"/>
</dbReference>
<keyword evidence="10" id="KW-1185">Reference proteome</keyword>
<keyword evidence="1" id="KW-0813">Transport</keyword>
<keyword evidence="5" id="KW-0408">Iron</keyword>
<evidence type="ECO:0000256" key="4">
    <source>
        <dbReference type="ARBA" id="ARBA00022982"/>
    </source>
</evidence>
<keyword evidence="4" id="KW-0249">Electron transport</keyword>
<dbReference type="InterPro" id="IPR017896">
    <property type="entry name" value="4Fe4S_Fe-S-bd"/>
</dbReference>
<dbReference type="PROSITE" id="PS51379">
    <property type="entry name" value="4FE4S_FER_2"/>
    <property type="match status" value="2"/>
</dbReference>
<evidence type="ECO:0000259" key="8">
    <source>
        <dbReference type="PROSITE" id="PS51379"/>
    </source>
</evidence>
<evidence type="ECO:0000313" key="10">
    <source>
        <dbReference type="Proteomes" id="UP000192738"/>
    </source>
</evidence>
<dbReference type="EMBL" id="FWXI01000010">
    <property type="protein sequence ID" value="SMC82593.1"/>
    <property type="molecule type" value="Genomic_DNA"/>
</dbReference>
<name>A0A1W2CBM5_9FIRM</name>
<dbReference type="AlphaFoldDB" id="A0A1W2CBM5"/>
<dbReference type="RefSeq" id="WP_084576137.1">
    <property type="nucleotide sequence ID" value="NZ_CP155572.1"/>
</dbReference>
<evidence type="ECO:0000313" key="9">
    <source>
        <dbReference type="EMBL" id="SMC82593.1"/>
    </source>
</evidence>
<dbReference type="Pfam" id="PF12801">
    <property type="entry name" value="Fer4_5"/>
    <property type="match status" value="2"/>
</dbReference>
<feature type="transmembrane region" description="Helical" evidence="7">
    <location>
        <begin position="6"/>
        <end position="32"/>
    </location>
</feature>
<feature type="domain" description="4Fe-4S ferredoxin-type" evidence="8">
    <location>
        <begin position="145"/>
        <end position="173"/>
    </location>
</feature>
<protein>
    <submittedName>
        <fullName evidence="9">4Fe-4S binding domain-containing protein</fullName>
    </submittedName>
</protein>